<accession>A0A1F5BTK6</accession>
<dbReference type="SMART" id="SM00382">
    <property type="entry name" value="AAA"/>
    <property type="match status" value="1"/>
</dbReference>
<evidence type="ECO:0000256" key="2">
    <source>
        <dbReference type="ARBA" id="ARBA00022741"/>
    </source>
</evidence>
<evidence type="ECO:0000256" key="3">
    <source>
        <dbReference type="ARBA" id="ARBA00022840"/>
    </source>
</evidence>
<dbReference type="GO" id="GO:0005524">
    <property type="term" value="F:ATP binding"/>
    <property type="evidence" value="ECO:0007669"/>
    <property type="project" value="UniProtKB-KW"/>
</dbReference>
<dbReference type="CDD" id="cd03217">
    <property type="entry name" value="ABC_FeS_Assembly"/>
    <property type="match status" value="1"/>
</dbReference>
<dbReference type="Pfam" id="PF00005">
    <property type="entry name" value="ABC_tran"/>
    <property type="match status" value="1"/>
</dbReference>
<comment type="caution">
    <text evidence="5">The sequence shown here is derived from an EMBL/GenBank/DDBJ whole genome shotgun (WGS) entry which is preliminary data.</text>
</comment>
<dbReference type="NCBIfam" id="TIGR01978">
    <property type="entry name" value="sufC"/>
    <property type="match status" value="1"/>
</dbReference>
<dbReference type="SUPFAM" id="SSF52540">
    <property type="entry name" value="P-loop containing nucleoside triphosphate hydrolases"/>
    <property type="match status" value="1"/>
</dbReference>
<keyword evidence="2" id="KW-0547">Nucleotide-binding</keyword>
<dbReference type="InterPro" id="IPR003593">
    <property type="entry name" value="AAA+_ATPase"/>
</dbReference>
<evidence type="ECO:0000313" key="6">
    <source>
        <dbReference type="Proteomes" id="UP000176650"/>
    </source>
</evidence>
<protein>
    <submittedName>
        <fullName evidence="5">Fe-S cluster assembly ATPase SufC</fullName>
    </submittedName>
</protein>
<feature type="domain" description="ABC transporter" evidence="4">
    <location>
        <begin position="2"/>
        <end position="240"/>
    </location>
</feature>
<sequence>MLSVKKITVEREGKKVVNGLSLNVRKGEMHALMGPNGSGKTSLCATLLGSPSYRIIKGSIAFGKKNIAKLETEERAKQGMFLSFQEVPEIQGVGMSSFLRTVAKKQKGGDPRAAVEHVEKIAKQLGLSAHFMERFLNDGFSGGEKRKSEILQLVAANPKLAILDEIDSGLDIDSLKSIAAILKRMVKKGMGLLLVSHSPRIIKMLKPDYIHVMCKGTIVTSGGKEIVKKLEKEGYKSYAQ</sequence>
<dbReference type="InterPro" id="IPR027417">
    <property type="entry name" value="P-loop_NTPase"/>
</dbReference>
<dbReference type="PROSITE" id="PS50893">
    <property type="entry name" value="ABC_TRANSPORTER_2"/>
    <property type="match status" value="1"/>
</dbReference>
<dbReference type="PANTHER" id="PTHR43204:SF1">
    <property type="entry name" value="ABC TRANSPORTER I FAMILY MEMBER 6, CHLOROPLASTIC"/>
    <property type="match status" value="1"/>
</dbReference>
<organism evidence="5 6">
    <name type="scientific">Candidatus Azambacteria bacterium RIFCSPLOWO2_01_FULL_46_25</name>
    <dbReference type="NCBI Taxonomy" id="1797298"/>
    <lineage>
        <taxon>Bacteria</taxon>
        <taxon>Candidatus Azamiibacteriota</taxon>
    </lineage>
</organism>
<dbReference type="STRING" id="1797298.A2988_00215"/>
<comment type="similarity">
    <text evidence="1">Belongs to the ABC transporter superfamily. Ycf16 family.</text>
</comment>
<dbReference type="AlphaFoldDB" id="A0A1F5BTK6"/>
<gene>
    <name evidence="5" type="ORF">A2988_00215</name>
</gene>
<reference evidence="5 6" key="1">
    <citation type="journal article" date="2016" name="Nat. Commun.">
        <title>Thousands of microbial genomes shed light on interconnected biogeochemical processes in an aquifer system.</title>
        <authorList>
            <person name="Anantharaman K."/>
            <person name="Brown C.T."/>
            <person name="Hug L.A."/>
            <person name="Sharon I."/>
            <person name="Castelle C.J."/>
            <person name="Probst A.J."/>
            <person name="Thomas B.C."/>
            <person name="Singh A."/>
            <person name="Wilkins M.J."/>
            <person name="Karaoz U."/>
            <person name="Brodie E.L."/>
            <person name="Williams K.H."/>
            <person name="Hubbard S.S."/>
            <person name="Banfield J.F."/>
        </authorList>
    </citation>
    <scope>NUCLEOTIDE SEQUENCE [LARGE SCALE GENOMIC DNA]</scope>
</reference>
<evidence type="ECO:0000256" key="1">
    <source>
        <dbReference type="ARBA" id="ARBA00006216"/>
    </source>
</evidence>
<dbReference type="GO" id="GO:0016887">
    <property type="term" value="F:ATP hydrolysis activity"/>
    <property type="evidence" value="ECO:0007669"/>
    <property type="project" value="InterPro"/>
</dbReference>
<dbReference type="EMBL" id="MEYS01000002">
    <property type="protein sequence ID" value="OGD33904.1"/>
    <property type="molecule type" value="Genomic_DNA"/>
</dbReference>
<dbReference type="PANTHER" id="PTHR43204">
    <property type="entry name" value="ABC TRANSPORTER I FAMILY MEMBER 6, CHLOROPLASTIC"/>
    <property type="match status" value="1"/>
</dbReference>
<keyword evidence="3" id="KW-0067">ATP-binding</keyword>
<dbReference type="Proteomes" id="UP000176650">
    <property type="component" value="Unassembled WGS sequence"/>
</dbReference>
<evidence type="ECO:0000259" key="4">
    <source>
        <dbReference type="PROSITE" id="PS50893"/>
    </source>
</evidence>
<proteinExistence type="inferred from homology"/>
<name>A0A1F5BTK6_9BACT</name>
<dbReference type="InterPro" id="IPR003439">
    <property type="entry name" value="ABC_transporter-like_ATP-bd"/>
</dbReference>
<dbReference type="InterPro" id="IPR010230">
    <property type="entry name" value="FeS-cluster_ATPase_SufC"/>
</dbReference>
<dbReference type="Gene3D" id="3.40.50.300">
    <property type="entry name" value="P-loop containing nucleotide triphosphate hydrolases"/>
    <property type="match status" value="1"/>
</dbReference>
<evidence type="ECO:0000313" key="5">
    <source>
        <dbReference type="EMBL" id="OGD33904.1"/>
    </source>
</evidence>